<gene>
    <name evidence="1" type="ORF">AUL39_00630</name>
</gene>
<dbReference type="STRING" id="1299998.AUL39_00630"/>
<proteinExistence type="predicted"/>
<dbReference type="Proteomes" id="UP000054078">
    <property type="component" value="Unassembled WGS sequence"/>
</dbReference>
<keyword evidence="2" id="KW-1185">Reference proteome</keyword>
<accession>A0A124EGX8</accession>
<protein>
    <submittedName>
        <fullName evidence="1">Uncharacterized protein</fullName>
    </submittedName>
</protein>
<evidence type="ECO:0000313" key="2">
    <source>
        <dbReference type="Proteomes" id="UP000054078"/>
    </source>
</evidence>
<organism evidence="1 2">
    <name type="scientific">Tractidigestivibacter scatoligenes</name>
    <name type="common">Olsenella scatoligenes</name>
    <dbReference type="NCBI Taxonomy" id="1299998"/>
    <lineage>
        <taxon>Bacteria</taxon>
        <taxon>Bacillati</taxon>
        <taxon>Actinomycetota</taxon>
        <taxon>Coriobacteriia</taxon>
        <taxon>Coriobacteriales</taxon>
        <taxon>Atopobiaceae</taxon>
        <taxon>Tractidigestivibacter</taxon>
    </lineage>
</organism>
<sequence length="74" mass="8881">MQEIFHETKRPYQPTDNFLPDAMIFQPVFYVESQLSTMFHPLLKTFVHIEIRVKVFIQGSNEVEKSELVKRIKR</sequence>
<dbReference type="AlphaFoldDB" id="A0A124EGX8"/>
<evidence type="ECO:0000313" key="1">
    <source>
        <dbReference type="EMBL" id="KUH58889.1"/>
    </source>
</evidence>
<dbReference type="EMBL" id="LOJF01000001">
    <property type="protein sequence ID" value="KUH58889.1"/>
    <property type="molecule type" value="Genomic_DNA"/>
</dbReference>
<comment type="caution">
    <text evidence="1">The sequence shown here is derived from an EMBL/GenBank/DDBJ whole genome shotgun (WGS) entry which is preliminary data.</text>
</comment>
<reference evidence="1 2" key="1">
    <citation type="submission" date="2015-12" db="EMBL/GenBank/DDBJ databases">
        <title>Draft Genome Sequence of Olsenella scatoligenes SK9K4T; a Producer of 3-Methylindole- (skatole) and 4-Methylphenol- (p-cresol) Isolated from Pig Feces.</title>
        <authorList>
            <person name="Li X."/>
            <person name="Borg B."/>
            <person name="Canibe N."/>
        </authorList>
    </citation>
    <scope>NUCLEOTIDE SEQUENCE [LARGE SCALE GENOMIC DNA]</scope>
    <source>
        <strain evidence="1 2">SK9K4</strain>
    </source>
</reference>
<name>A0A124EGX8_TRASO</name>